<dbReference type="PANTHER" id="PTHR11082:SF5">
    <property type="entry name" value="TRNA-DIHYDROURIDINE(16_17) SYNTHASE [NAD(P)(+)]-LIKE"/>
    <property type="match status" value="1"/>
</dbReference>
<evidence type="ECO:0000256" key="9">
    <source>
        <dbReference type="ARBA" id="ARBA00038890"/>
    </source>
</evidence>
<dbReference type="Gene3D" id="3.20.20.70">
    <property type="entry name" value="Aldolase class I"/>
    <property type="match status" value="1"/>
</dbReference>
<dbReference type="PROSITE" id="PS51640">
    <property type="entry name" value="MRG"/>
    <property type="match status" value="1"/>
</dbReference>
<evidence type="ECO:0000256" key="6">
    <source>
        <dbReference type="ARBA" id="ARBA00023002"/>
    </source>
</evidence>
<dbReference type="SUPFAM" id="SSF54160">
    <property type="entry name" value="Chromo domain-like"/>
    <property type="match status" value="1"/>
</dbReference>
<protein>
    <recommendedName>
        <fullName evidence="9">tRNA-dihydrouridine(16/17) synthase [NAD(P)(+)]</fullName>
        <ecNumber evidence="9">1.3.1.88</ecNumber>
    </recommendedName>
</protein>
<evidence type="ECO:0000256" key="14">
    <source>
        <dbReference type="SAM" id="MobiDB-lite"/>
    </source>
</evidence>
<feature type="region of interest" description="Disordered" evidence="14">
    <location>
        <begin position="753"/>
        <end position="790"/>
    </location>
</feature>
<comment type="similarity">
    <text evidence="8">Belongs to the Dus family. Dus1 subfamily.</text>
</comment>
<gene>
    <name evidence="17" type="ORF">C2E21_4854</name>
</gene>
<feature type="compositionally biased region" description="Low complexity" evidence="14">
    <location>
        <begin position="755"/>
        <end position="790"/>
    </location>
</feature>
<accession>A0A2P6TRZ5</accession>
<comment type="caution">
    <text evidence="17">The sequence shown here is derived from an EMBL/GenBank/DDBJ whole genome shotgun (WGS) entry which is preliminary data.</text>
</comment>
<comment type="catalytic activity">
    <reaction evidence="13">
        <text>5,6-dihydrouridine(17) in tRNA + NADP(+) = uridine(17) in tRNA + NADPH + H(+)</text>
        <dbReference type="Rhea" id="RHEA:53368"/>
        <dbReference type="Rhea" id="RHEA-COMP:13541"/>
        <dbReference type="Rhea" id="RHEA-COMP:13542"/>
        <dbReference type="ChEBI" id="CHEBI:15378"/>
        <dbReference type="ChEBI" id="CHEBI:57783"/>
        <dbReference type="ChEBI" id="CHEBI:58349"/>
        <dbReference type="ChEBI" id="CHEBI:65315"/>
        <dbReference type="ChEBI" id="CHEBI:74443"/>
        <dbReference type="EC" id="1.3.1.88"/>
    </reaction>
    <physiologicalReaction direction="right-to-left" evidence="13">
        <dbReference type="Rhea" id="RHEA:53370"/>
    </physiologicalReaction>
</comment>
<comment type="catalytic activity">
    <reaction evidence="10">
        <text>5,6-dihydrouridine(17) in tRNA + NAD(+) = uridine(17) in tRNA + NADH + H(+)</text>
        <dbReference type="Rhea" id="RHEA:53372"/>
        <dbReference type="Rhea" id="RHEA-COMP:13541"/>
        <dbReference type="Rhea" id="RHEA-COMP:13542"/>
        <dbReference type="ChEBI" id="CHEBI:15378"/>
        <dbReference type="ChEBI" id="CHEBI:57540"/>
        <dbReference type="ChEBI" id="CHEBI:57945"/>
        <dbReference type="ChEBI" id="CHEBI:65315"/>
        <dbReference type="ChEBI" id="CHEBI:74443"/>
        <dbReference type="EC" id="1.3.1.88"/>
    </reaction>
    <physiologicalReaction direction="right-to-left" evidence="10">
        <dbReference type="Rhea" id="RHEA:53374"/>
    </physiologicalReaction>
</comment>
<keyword evidence="5" id="KW-0521">NADP</keyword>
<dbReference type="EC" id="1.3.1.88" evidence="9"/>
<dbReference type="CDD" id="cd02801">
    <property type="entry name" value="DUS_like_FMN"/>
    <property type="match status" value="1"/>
</dbReference>
<feature type="region of interest" description="Disordered" evidence="14">
    <location>
        <begin position="253"/>
        <end position="276"/>
    </location>
</feature>
<evidence type="ECO:0000256" key="7">
    <source>
        <dbReference type="ARBA" id="ARBA00023027"/>
    </source>
</evidence>
<comment type="catalytic activity">
    <reaction evidence="12">
        <text>5,6-dihydrouridine(16) in tRNA + NAD(+) = uridine(16) in tRNA + NADH + H(+)</text>
        <dbReference type="Rhea" id="RHEA:53380"/>
        <dbReference type="Rhea" id="RHEA-COMP:13543"/>
        <dbReference type="Rhea" id="RHEA-COMP:13544"/>
        <dbReference type="ChEBI" id="CHEBI:15378"/>
        <dbReference type="ChEBI" id="CHEBI:57540"/>
        <dbReference type="ChEBI" id="CHEBI:57945"/>
        <dbReference type="ChEBI" id="CHEBI:65315"/>
        <dbReference type="ChEBI" id="CHEBI:74443"/>
        <dbReference type="EC" id="1.3.1.88"/>
    </reaction>
    <physiologicalReaction direction="right-to-left" evidence="12">
        <dbReference type="Rhea" id="RHEA:53382"/>
    </physiologicalReaction>
</comment>
<evidence type="ECO:0000256" key="3">
    <source>
        <dbReference type="ARBA" id="ARBA00022643"/>
    </source>
</evidence>
<dbReference type="PROSITE" id="PS01136">
    <property type="entry name" value="UPF0034"/>
    <property type="match status" value="1"/>
</dbReference>
<dbReference type="AlphaFoldDB" id="A0A2P6TRZ5"/>
<dbReference type="InterPro" id="IPR038217">
    <property type="entry name" value="MRG_C_sf"/>
</dbReference>
<dbReference type="GO" id="GO:0017150">
    <property type="term" value="F:tRNA dihydrouridine synthase activity"/>
    <property type="evidence" value="ECO:0007669"/>
    <property type="project" value="InterPro"/>
</dbReference>
<dbReference type="InterPro" id="IPR013785">
    <property type="entry name" value="Aldolase_TIM"/>
</dbReference>
<evidence type="ECO:0000256" key="10">
    <source>
        <dbReference type="ARBA" id="ARBA00047287"/>
    </source>
</evidence>
<dbReference type="InterPro" id="IPR016197">
    <property type="entry name" value="Chromo-like_dom_sf"/>
</dbReference>
<evidence type="ECO:0000256" key="1">
    <source>
        <dbReference type="ARBA" id="ARBA00001917"/>
    </source>
</evidence>
<feature type="domain" description="MRG" evidence="16">
    <location>
        <begin position="141"/>
        <end position="338"/>
    </location>
</feature>
<evidence type="ECO:0000256" key="8">
    <source>
        <dbReference type="ARBA" id="ARBA00038313"/>
    </source>
</evidence>
<dbReference type="Pfam" id="PF05712">
    <property type="entry name" value="MRG"/>
    <property type="match status" value="1"/>
</dbReference>
<evidence type="ECO:0000259" key="15">
    <source>
        <dbReference type="Pfam" id="PF01207"/>
    </source>
</evidence>
<dbReference type="OrthoDB" id="272303at2759"/>
<evidence type="ECO:0000256" key="5">
    <source>
        <dbReference type="ARBA" id="ARBA00022857"/>
    </source>
</evidence>
<keyword evidence="3" id="KW-0288">FMN</keyword>
<feature type="compositionally biased region" description="Basic and acidic residues" evidence="14">
    <location>
        <begin position="374"/>
        <end position="387"/>
    </location>
</feature>
<evidence type="ECO:0000313" key="17">
    <source>
        <dbReference type="EMBL" id="PRW56826.1"/>
    </source>
</evidence>
<evidence type="ECO:0000256" key="11">
    <source>
        <dbReference type="ARBA" id="ARBA00047652"/>
    </source>
</evidence>
<feature type="compositionally biased region" description="Low complexity" evidence="14">
    <location>
        <begin position="254"/>
        <end position="276"/>
    </location>
</feature>
<feature type="domain" description="DUS-like FMN-binding" evidence="15">
    <location>
        <begin position="416"/>
        <end position="640"/>
    </location>
</feature>
<evidence type="ECO:0000256" key="12">
    <source>
        <dbReference type="ARBA" id="ARBA00048934"/>
    </source>
</evidence>
<keyword evidence="6" id="KW-0560">Oxidoreductase</keyword>
<keyword evidence="7" id="KW-0520">NAD</keyword>
<dbReference type="Proteomes" id="UP000239899">
    <property type="component" value="Unassembled WGS sequence"/>
</dbReference>
<evidence type="ECO:0000256" key="13">
    <source>
        <dbReference type="ARBA" id="ARBA00049467"/>
    </source>
</evidence>
<proteinExistence type="inferred from homology"/>
<dbReference type="PANTHER" id="PTHR11082">
    <property type="entry name" value="TRNA-DIHYDROURIDINE SYNTHASE"/>
    <property type="match status" value="1"/>
</dbReference>
<keyword evidence="18" id="KW-1185">Reference proteome</keyword>
<sequence length="790" mass="87474">MSRRQAAAAAAAAISEAAAAAKSTQAELKQLELDYKPRKGGTAKWKKGSKVLVKYTDQHYAAVVLQGQKRPDGQWYLLHYYGWGNKYNEWKEESKIERYDKQVLEKSAAAAGNPPGDLTGRKRKADIAPADPSLAVEIPRQLRLHIPPLLKKVVLDDSTQVNLKGTLLALPRNVHGRPTVNDILKDYEAEVAKEVPEGEQQDPQVLEKAEKKAKAVREMVAGLRAYFDQLLRHCLLFSHEVQQADEVLRGGSSGAAAAADGSQADGGNSSGSSSKAASDLYGAEHLVRLFVKLPELVPVAFILPEDVVRLEQQLHDLMRRMTEVKRHARYFSMPEEYKTNPAYDPMLSLHLQPLLGGAPTAAAAAAGGTPAPEARGESHPRRSRAMEVRQQPAELVPQAERAWAWFEEMGAPKYWVAPMVDQSELAFRQLCRRHGATGAYTPMLHARLFLETPAYRAEHFTTCQADRPLLTQFCANDPDTLLRAAQLVEAHCDGVDLNLGCPQRIARRGKYGAYLMDDLPLIERMVRTLATNLSVPVTVKIRRFHSVEKTVEYAQMLERAGAWLLAIHGRTREQKRASEVLAEWEHVRAVKQALRIPVLGNGNIRTLHDCEALMEATGVDGVMSAESLLADPALFSRRRLQPGGEFGHLDGCHLLLEYLDLVDLHPTPWRMVKGHAFQLLGPWLTEFTDLRDQLNRSHEWDTERLRSLVMDMLERIEATGRTHPVPALSARALARMEAEARLQQAIAEQEREEAAVAALEGGDDASAAAEQQQAAAASSEQQQQAAMAGV</sequence>
<evidence type="ECO:0000313" key="18">
    <source>
        <dbReference type="Proteomes" id="UP000239899"/>
    </source>
</evidence>
<dbReference type="InterPro" id="IPR026541">
    <property type="entry name" value="MRG_dom"/>
</dbReference>
<feature type="compositionally biased region" description="Low complexity" evidence="14">
    <location>
        <begin position="360"/>
        <end position="372"/>
    </location>
</feature>
<dbReference type="Pfam" id="PF01207">
    <property type="entry name" value="Dus"/>
    <property type="match status" value="1"/>
</dbReference>
<comment type="cofactor">
    <cofactor evidence="1">
        <name>FMN</name>
        <dbReference type="ChEBI" id="CHEBI:58210"/>
    </cofactor>
</comment>
<keyword evidence="2" id="KW-0285">Flavoprotein</keyword>
<name>A0A2P6TRZ5_CHLSO</name>
<feature type="region of interest" description="Disordered" evidence="14">
    <location>
        <begin position="360"/>
        <end position="392"/>
    </location>
</feature>
<comment type="catalytic activity">
    <reaction evidence="11">
        <text>5,6-dihydrouridine(16) in tRNA + NADP(+) = uridine(16) in tRNA + NADPH + H(+)</text>
        <dbReference type="Rhea" id="RHEA:53376"/>
        <dbReference type="Rhea" id="RHEA-COMP:13543"/>
        <dbReference type="Rhea" id="RHEA-COMP:13544"/>
        <dbReference type="ChEBI" id="CHEBI:15378"/>
        <dbReference type="ChEBI" id="CHEBI:57783"/>
        <dbReference type="ChEBI" id="CHEBI:58349"/>
        <dbReference type="ChEBI" id="CHEBI:65315"/>
        <dbReference type="ChEBI" id="CHEBI:74443"/>
        <dbReference type="EC" id="1.3.1.88"/>
    </reaction>
    <physiologicalReaction direction="right-to-left" evidence="11">
        <dbReference type="Rhea" id="RHEA:53378"/>
    </physiologicalReaction>
</comment>
<dbReference type="InterPro" id="IPR035587">
    <property type="entry name" value="DUS-like_FMN-bd"/>
</dbReference>
<evidence type="ECO:0000259" key="16">
    <source>
        <dbReference type="Pfam" id="PF05712"/>
    </source>
</evidence>
<dbReference type="GO" id="GO:0050660">
    <property type="term" value="F:flavin adenine dinucleotide binding"/>
    <property type="evidence" value="ECO:0007669"/>
    <property type="project" value="InterPro"/>
</dbReference>
<dbReference type="SUPFAM" id="SSF51395">
    <property type="entry name" value="FMN-linked oxidoreductases"/>
    <property type="match status" value="1"/>
</dbReference>
<dbReference type="Gene3D" id="1.10.274.30">
    <property type="entry name" value="MRG domain"/>
    <property type="match status" value="1"/>
</dbReference>
<evidence type="ECO:0000256" key="2">
    <source>
        <dbReference type="ARBA" id="ARBA00022630"/>
    </source>
</evidence>
<organism evidence="17 18">
    <name type="scientific">Chlorella sorokiniana</name>
    <name type="common">Freshwater green alga</name>
    <dbReference type="NCBI Taxonomy" id="3076"/>
    <lineage>
        <taxon>Eukaryota</taxon>
        <taxon>Viridiplantae</taxon>
        <taxon>Chlorophyta</taxon>
        <taxon>core chlorophytes</taxon>
        <taxon>Trebouxiophyceae</taxon>
        <taxon>Chlorellales</taxon>
        <taxon>Chlorellaceae</taxon>
        <taxon>Chlorella clade</taxon>
        <taxon>Chlorella</taxon>
    </lineage>
</organism>
<dbReference type="InterPro" id="IPR018517">
    <property type="entry name" value="tRNA_hU_synthase_CS"/>
</dbReference>
<evidence type="ECO:0000256" key="4">
    <source>
        <dbReference type="ARBA" id="ARBA00022694"/>
    </source>
</evidence>
<reference evidence="17 18" key="1">
    <citation type="journal article" date="2018" name="Plant J.">
        <title>Genome sequences of Chlorella sorokiniana UTEX 1602 and Micractinium conductrix SAG 241.80: implications to maltose excretion by a green alga.</title>
        <authorList>
            <person name="Arriola M.B."/>
            <person name="Velmurugan N."/>
            <person name="Zhang Y."/>
            <person name="Plunkett M.H."/>
            <person name="Hondzo H."/>
            <person name="Barney B.M."/>
        </authorList>
    </citation>
    <scope>NUCLEOTIDE SEQUENCE [LARGE SCALE GENOMIC DNA]</scope>
    <source>
        <strain evidence="18">UTEX 1602</strain>
    </source>
</reference>
<dbReference type="STRING" id="3076.A0A2P6TRZ5"/>
<dbReference type="Gene3D" id="2.30.30.140">
    <property type="match status" value="1"/>
</dbReference>
<dbReference type="EMBL" id="LHPG02000008">
    <property type="protein sequence ID" value="PRW56826.1"/>
    <property type="molecule type" value="Genomic_DNA"/>
</dbReference>
<keyword evidence="4" id="KW-0819">tRNA processing</keyword>